<name>A0ABN8RPW8_9CNID</name>
<reference evidence="2 3" key="1">
    <citation type="submission" date="2022-05" db="EMBL/GenBank/DDBJ databases">
        <authorList>
            <consortium name="Genoscope - CEA"/>
            <person name="William W."/>
        </authorList>
    </citation>
    <scope>NUCLEOTIDE SEQUENCE [LARGE SCALE GENOMIC DNA]</scope>
</reference>
<evidence type="ECO:0000313" key="3">
    <source>
        <dbReference type="Proteomes" id="UP001159405"/>
    </source>
</evidence>
<feature type="compositionally biased region" description="Basic and acidic residues" evidence="1">
    <location>
        <begin position="50"/>
        <end position="73"/>
    </location>
</feature>
<feature type="region of interest" description="Disordered" evidence="1">
    <location>
        <begin position="33"/>
        <end position="117"/>
    </location>
</feature>
<sequence length="188" mass="20915">MAEGGVEPDPEVETQILSKKRLFSAEELTEQISLLKTPSKEEALPGTAESSKRDLTAESSKRELTPKSKEAPQPRKKQISLLKTPSKEEALPGTAESSKRDLTTKSKEAPQPRKKHSKLFGCEQQILHSLKLVLKPAAGSQLLCQEVCSMLEKMCGMEVNVRTVTYLLEKAFMEADPPVERKRIKLTD</sequence>
<dbReference type="EMBL" id="CALNXK010000289">
    <property type="protein sequence ID" value="CAH3181018.1"/>
    <property type="molecule type" value="Genomic_DNA"/>
</dbReference>
<evidence type="ECO:0000313" key="2">
    <source>
        <dbReference type="EMBL" id="CAH3181018.1"/>
    </source>
</evidence>
<feature type="compositionally biased region" description="Basic and acidic residues" evidence="1">
    <location>
        <begin position="97"/>
        <end position="111"/>
    </location>
</feature>
<gene>
    <name evidence="2" type="ORF">PLOB_00024086</name>
</gene>
<organism evidence="2 3">
    <name type="scientific">Porites lobata</name>
    <dbReference type="NCBI Taxonomy" id="104759"/>
    <lineage>
        <taxon>Eukaryota</taxon>
        <taxon>Metazoa</taxon>
        <taxon>Cnidaria</taxon>
        <taxon>Anthozoa</taxon>
        <taxon>Hexacorallia</taxon>
        <taxon>Scleractinia</taxon>
        <taxon>Fungiina</taxon>
        <taxon>Poritidae</taxon>
        <taxon>Porites</taxon>
    </lineage>
</organism>
<keyword evidence="3" id="KW-1185">Reference proteome</keyword>
<comment type="caution">
    <text evidence="2">The sequence shown here is derived from an EMBL/GenBank/DDBJ whole genome shotgun (WGS) entry which is preliminary data.</text>
</comment>
<accession>A0ABN8RPW8</accession>
<evidence type="ECO:0000256" key="1">
    <source>
        <dbReference type="SAM" id="MobiDB-lite"/>
    </source>
</evidence>
<proteinExistence type="predicted"/>
<protein>
    <submittedName>
        <fullName evidence="2">Uncharacterized protein</fullName>
    </submittedName>
</protein>
<dbReference type="Proteomes" id="UP001159405">
    <property type="component" value="Unassembled WGS sequence"/>
</dbReference>